<evidence type="ECO:0000313" key="3">
    <source>
        <dbReference type="Proteomes" id="UP000008281"/>
    </source>
</evidence>
<dbReference type="InParanoid" id="E3N925"/>
<organism evidence="3">
    <name type="scientific">Caenorhabditis remanei</name>
    <name type="common">Caenorhabditis vulgaris</name>
    <dbReference type="NCBI Taxonomy" id="31234"/>
    <lineage>
        <taxon>Eukaryota</taxon>
        <taxon>Metazoa</taxon>
        <taxon>Ecdysozoa</taxon>
        <taxon>Nematoda</taxon>
        <taxon>Chromadorea</taxon>
        <taxon>Rhabditida</taxon>
        <taxon>Rhabditina</taxon>
        <taxon>Rhabditomorpha</taxon>
        <taxon>Rhabditoidea</taxon>
        <taxon>Rhabditidae</taxon>
        <taxon>Peloderinae</taxon>
        <taxon>Caenorhabditis</taxon>
    </lineage>
</organism>
<protein>
    <submittedName>
        <fullName evidence="2">Uncharacterized protein</fullName>
    </submittedName>
</protein>
<evidence type="ECO:0000313" key="2">
    <source>
        <dbReference type="EMBL" id="EFO90085.1"/>
    </source>
</evidence>
<feature type="compositionally biased region" description="Basic and acidic residues" evidence="1">
    <location>
        <begin position="262"/>
        <end position="273"/>
    </location>
</feature>
<accession>E3N925</accession>
<dbReference type="HOGENOM" id="CLU_980846_0_0_1"/>
<sequence>MAYVESHYLELNSEQDSIDNVDAQQVENIQPLVDDSQKAMPKSDYCGFEGDGIPPVYRAQLPVSEKTKLSTAEPKSSYIYGKDEKEKSMSEENVLMENEDPIEVTRKTEMESEILHTSSHVTSSIATTSCLPHNQKRKLQMLRSNTLDPPPICLLVLKDNRKFCSICYQEITTRSVQDDALNQKINRHGKEEHGRKETQVNCSVIRETDDGKLIISYDRGNIFYFLSEKELEDEKKGKKVVRENKKEEKKEEKTSKHKKEKKKDEKSAKKVVEVKNINWGASGA</sequence>
<dbReference type="AlphaFoldDB" id="E3N925"/>
<evidence type="ECO:0000256" key="1">
    <source>
        <dbReference type="SAM" id="MobiDB-lite"/>
    </source>
</evidence>
<feature type="compositionally biased region" description="Basic and acidic residues" evidence="1">
    <location>
        <begin position="232"/>
        <end position="254"/>
    </location>
</feature>
<reference evidence="2" key="1">
    <citation type="submission" date="2007-07" db="EMBL/GenBank/DDBJ databases">
        <title>PCAP assembly of the Caenorhabditis remanei genome.</title>
        <authorList>
            <consortium name="The Caenorhabditis remanei Sequencing Consortium"/>
            <person name="Wilson R.K."/>
        </authorList>
    </citation>
    <scope>NUCLEOTIDE SEQUENCE [LARGE SCALE GENOMIC DNA]</scope>
    <source>
        <strain evidence="2">PB4641</strain>
    </source>
</reference>
<gene>
    <name evidence="2" type="ORF">CRE_20941</name>
</gene>
<dbReference type="EMBL" id="DS268561">
    <property type="protein sequence ID" value="EFO90085.1"/>
    <property type="molecule type" value="Genomic_DNA"/>
</dbReference>
<feature type="region of interest" description="Disordered" evidence="1">
    <location>
        <begin position="232"/>
        <end position="284"/>
    </location>
</feature>
<name>E3N925_CAERE</name>
<dbReference type="Proteomes" id="UP000008281">
    <property type="component" value="Unassembled WGS sequence"/>
</dbReference>
<keyword evidence="3" id="KW-1185">Reference proteome</keyword>
<proteinExistence type="predicted"/>